<accession>A0A9W7H8U3</accession>
<evidence type="ECO:0000259" key="1">
    <source>
        <dbReference type="PROSITE" id="PS50878"/>
    </source>
</evidence>
<dbReference type="SUPFAM" id="SSF53098">
    <property type="entry name" value="Ribonuclease H-like"/>
    <property type="match status" value="1"/>
</dbReference>
<dbReference type="CDD" id="cd01650">
    <property type="entry name" value="RT_nLTR_like"/>
    <property type="match status" value="1"/>
</dbReference>
<keyword evidence="3" id="KW-1185">Reference proteome</keyword>
<dbReference type="Proteomes" id="UP001165190">
    <property type="component" value="Unassembled WGS sequence"/>
</dbReference>
<dbReference type="GO" id="GO:0004523">
    <property type="term" value="F:RNA-DNA hybrid ribonuclease activity"/>
    <property type="evidence" value="ECO:0007669"/>
    <property type="project" value="InterPro"/>
</dbReference>
<dbReference type="InterPro" id="IPR043502">
    <property type="entry name" value="DNA/RNA_pol_sf"/>
</dbReference>
<dbReference type="PANTHER" id="PTHR33116">
    <property type="entry name" value="REVERSE TRANSCRIPTASE ZINC-BINDING DOMAIN-CONTAINING PROTEIN-RELATED-RELATED"/>
    <property type="match status" value="1"/>
</dbReference>
<evidence type="ECO:0000313" key="2">
    <source>
        <dbReference type="EMBL" id="GMI73050.1"/>
    </source>
</evidence>
<dbReference type="OrthoDB" id="1001505at2759"/>
<dbReference type="GO" id="GO:0003676">
    <property type="term" value="F:nucleic acid binding"/>
    <property type="evidence" value="ECO:0007669"/>
    <property type="project" value="InterPro"/>
</dbReference>
<dbReference type="Gene3D" id="3.30.420.10">
    <property type="entry name" value="Ribonuclease H-like superfamily/Ribonuclease H"/>
    <property type="match status" value="1"/>
</dbReference>
<dbReference type="InterPro" id="IPR005135">
    <property type="entry name" value="Endo/exonuclease/phosphatase"/>
</dbReference>
<reference evidence="2" key="1">
    <citation type="submission" date="2023-05" db="EMBL/GenBank/DDBJ databases">
        <title>Genome and transcriptome analyses reveal genes involved in the formation of fine ridges on petal epidermal cells in Hibiscus trionum.</title>
        <authorList>
            <person name="Koshimizu S."/>
            <person name="Masuda S."/>
            <person name="Ishii T."/>
            <person name="Shirasu K."/>
            <person name="Hoshino A."/>
            <person name="Arita M."/>
        </authorList>
    </citation>
    <scope>NUCLEOTIDE SEQUENCE</scope>
    <source>
        <strain evidence="2">Hamamatsu line</strain>
    </source>
</reference>
<dbReference type="PROSITE" id="PS50878">
    <property type="entry name" value="RT_POL"/>
    <property type="match status" value="1"/>
</dbReference>
<proteinExistence type="predicted"/>
<dbReference type="InterPro" id="IPR000477">
    <property type="entry name" value="RT_dom"/>
</dbReference>
<dbReference type="EMBL" id="BSYR01000010">
    <property type="protein sequence ID" value="GMI73050.1"/>
    <property type="molecule type" value="Genomic_DNA"/>
</dbReference>
<dbReference type="InterPro" id="IPR036691">
    <property type="entry name" value="Endo/exonu/phosph_ase_sf"/>
</dbReference>
<dbReference type="Pfam" id="PF13456">
    <property type="entry name" value="RVT_3"/>
    <property type="match status" value="1"/>
</dbReference>
<dbReference type="InterPro" id="IPR036397">
    <property type="entry name" value="RNaseH_sf"/>
</dbReference>
<dbReference type="Pfam" id="PF00078">
    <property type="entry name" value="RVT_1"/>
    <property type="match status" value="1"/>
</dbReference>
<protein>
    <recommendedName>
        <fullName evidence="1">Reverse transcriptase domain-containing protein</fullName>
    </recommendedName>
</protein>
<dbReference type="InterPro" id="IPR026960">
    <property type="entry name" value="RVT-Znf"/>
</dbReference>
<dbReference type="Gene3D" id="3.60.10.10">
    <property type="entry name" value="Endonuclease/exonuclease/phosphatase"/>
    <property type="match status" value="1"/>
</dbReference>
<comment type="caution">
    <text evidence="2">The sequence shown here is derived from an EMBL/GenBank/DDBJ whole genome shotgun (WGS) entry which is preliminary data.</text>
</comment>
<evidence type="ECO:0000313" key="3">
    <source>
        <dbReference type="Proteomes" id="UP001165190"/>
    </source>
</evidence>
<gene>
    <name evidence="2" type="ORF">HRI_000974300</name>
</gene>
<name>A0A9W7H8U3_HIBTR</name>
<dbReference type="InterPro" id="IPR002156">
    <property type="entry name" value="RNaseH_domain"/>
</dbReference>
<dbReference type="SUPFAM" id="SSF56219">
    <property type="entry name" value="DNase I-like"/>
    <property type="match status" value="1"/>
</dbReference>
<dbReference type="InterPro" id="IPR012337">
    <property type="entry name" value="RNaseH-like_sf"/>
</dbReference>
<dbReference type="CDD" id="cd06222">
    <property type="entry name" value="RNase_H_like"/>
    <property type="match status" value="1"/>
</dbReference>
<dbReference type="Pfam" id="PF13966">
    <property type="entry name" value="zf-RVT"/>
    <property type="match status" value="1"/>
</dbReference>
<dbReference type="PANTHER" id="PTHR33116:SF86">
    <property type="entry name" value="REVERSE TRANSCRIPTASE DOMAIN-CONTAINING PROTEIN"/>
    <property type="match status" value="1"/>
</dbReference>
<sequence length="1353" mass="153752">MKIMSWNVRGLNKPRTVGRLRQKLLEESPGLIFLIETKVKDSKMAEIRRKCGFLNGIDVSAVRRSGGLSLGWKNCCKVTLRSYSVRHVDVLIEDDSDGNKWRCTGFYGHPEEQHRGESWDLLRSLDDMPDIPWLVIGDFNELLLSSEKQGGRDRPVRQMKGFSAVLNECGLDDLGFTGQWFTWEKGKFSNTNVRERLDRGVASGSWWDLFPDFKVYHLQHTFSDHCPILVNTGFGSSAHVRTGQFRFEAAWLLEESCEPEVQKLWSLSSGDYLDRLSQVKKGLDRWFKDLRRKKTSTLAVLKKKLAYLNEQTPSDEVLGEITDTKLSMNFELDKEEIFWEQRARSNWLKHGDRNTSFFHRCASQRRRKNKVKSLENVNGEVCSEDNEMLEVATNYFSSLFTSSTIGDCSRILEGVNVCISESMNLSLRKAFTAAEIWDSVKSMSPLKAAGENGLGALFFQKFWHVIGDDTVTFCLTVLKQERPMSDINQTRIVLVPKVDNPTGMSQFRPISLCNVLFKIISKTLANRLKLVLPLCIDEAQSAFVPGRLITDNVLAAYEIFHSMRMKKGGKNGFLTAKLDMFKAYDRVEWNFLHSMMTKMGFDEGWISILMDCISTVSYSVILNGSIGDFFHPSRGLRQGDPISPYLFLICGEGLSSLLRQQSSGIGYKIARGAPSVTYLFFADDSVIFAEASTRGASVLRDVLTDYEMCSGQCINYEKSGLFFSANVGEDTRQDVARILRIRNAINPEKYLGLPTVVGRNKKQAFFGLRDRLLACINSWSARVLSQGGKEVFIKSVLQAIPTYTMSCFLLPKTFCRGIESILARFWWRNSKDKKGIHWSVWSELCALKENGGMGFRDMCKFNVALLAKQGWRLITNPMSLIARLLRAKYHPTSSFLNSRVGANPSYTWRSIWCARGLLEKGLRDMIGDGSTVRVWSDFWVPSDYPRKLQAQSPTNVTFVSELIDNGSMTWKEDMIRGLFSPQDARKILSIPLSSSNVLDSKVWCGERNGVYSVRSGYRLLLEVPNTNTSLRPVLKQVWQSGCPTKMNIQCWKFIRNFVPTKRNLCIKRVTNNPICPRCLQEPEDVAHVIRNCRFAERVWFLLGIQCNYIHQDLDIANWLTTVIQTNGKHHMQIIIIAIWFLWITRNNFVFEGIVKTPEDVVTSTRSYWLDVKAVSTKLSSSNPSLHVRWSPPSSPAVRVNCDASYDISNGSADLGVAIRNEEGLILGAMSRRVFHVASPFAAEAYAVLHGLHFAWDLGFPMIELSSDSRSVIMKLKSEMHDRSEISNIIREAKSFSRRLAGISYLFSPRSSNRVAHALAHLRRSLSEDGFWVEDAPPSIVEIINTDRRWFSDI</sequence>
<dbReference type="Pfam" id="PF03372">
    <property type="entry name" value="Exo_endo_phos"/>
    <property type="match status" value="1"/>
</dbReference>
<dbReference type="InterPro" id="IPR044730">
    <property type="entry name" value="RNase_H-like_dom_plant"/>
</dbReference>
<organism evidence="2 3">
    <name type="scientific">Hibiscus trionum</name>
    <name type="common">Flower of an hour</name>
    <dbReference type="NCBI Taxonomy" id="183268"/>
    <lineage>
        <taxon>Eukaryota</taxon>
        <taxon>Viridiplantae</taxon>
        <taxon>Streptophyta</taxon>
        <taxon>Embryophyta</taxon>
        <taxon>Tracheophyta</taxon>
        <taxon>Spermatophyta</taxon>
        <taxon>Magnoliopsida</taxon>
        <taxon>eudicotyledons</taxon>
        <taxon>Gunneridae</taxon>
        <taxon>Pentapetalae</taxon>
        <taxon>rosids</taxon>
        <taxon>malvids</taxon>
        <taxon>Malvales</taxon>
        <taxon>Malvaceae</taxon>
        <taxon>Malvoideae</taxon>
        <taxon>Hibiscus</taxon>
    </lineage>
</organism>
<feature type="domain" description="Reverse transcriptase" evidence="1">
    <location>
        <begin position="476"/>
        <end position="755"/>
    </location>
</feature>
<dbReference type="SUPFAM" id="SSF56672">
    <property type="entry name" value="DNA/RNA polymerases"/>
    <property type="match status" value="1"/>
</dbReference>